<dbReference type="HOGENOM" id="CLU_1634110_0_0_10"/>
<evidence type="ECO:0000313" key="2">
    <source>
        <dbReference type="EMBL" id="EAR15442.1"/>
    </source>
</evidence>
<gene>
    <name evidence="2" type="ordered locus">RB2501_13979</name>
</gene>
<organism evidence="2 3">
    <name type="scientific">Robiginitalea biformata (strain ATCC BAA-864 / DSM 15991 / KCTC 12146 / HTCC2501)</name>
    <dbReference type="NCBI Taxonomy" id="313596"/>
    <lineage>
        <taxon>Bacteria</taxon>
        <taxon>Pseudomonadati</taxon>
        <taxon>Bacteroidota</taxon>
        <taxon>Flavobacteriia</taxon>
        <taxon>Flavobacteriales</taxon>
        <taxon>Flavobacteriaceae</taxon>
        <taxon>Robiginitalea</taxon>
    </lineage>
</organism>
<feature type="transmembrane region" description="Helical" evidence="1">
    <location>
        <begin position="134"/>
        <end position="156"/>
    </location>
</feature>
<accession>A4CKP3</accession>
<dbReference type="AlphaFoldDB" id="A4CKP3"/>
<name>A4CKP3_ROBBH</name>
<protein>
    <recommendedName>
        <fullName evidence="4">Transglycosylase SLT domain-containing protein</fullName>
    </recommendedName>
</protein>
<evidence type="ECO:0008006" key="4">
    <source>
        <dbReference type="Google" id="ProtNLM"/>
    </source>
</evidence>
<keyword evidence="1" id="KW-0472">Membrane</keyword>
<reference evidence="2 3" key="1">
    <citation type="journal article" date="2009" name="J. Bacteriol.">
        <title>Complete genome sequence of Robiginitalea biformata HTCC2501.</title>
        <authorList>
            <person name="Oh H.M."/>
            <person name="Giovannoni S.J."/>
            <person name="Lee K."/>
            <person name="Ferriera S."/>
            <person name="Johnson J."/>
            <person name="Cho J.C."/>
        </authorList>
    </citation>
    <scope>NUCLEOTIDE SEQUENCE [LARGE SCALE GENOMIC DNA]</scope>
    <source>
        <strain evidence="3">ATCC BAA-864 / HTCC2501 / KCTC 12146</strain>
    </source>
</reference>
<dbReference type="STRING" id="313596.RB2501_13979"/>
<dbReference type="Gene3D" id="1.10.530.10">
    <property type="match status" value="1"/>
</dbReference>
<dbReference type="SUPFAM" id="SSF53955">
    <property type="entry name" value="Lysozyme-like"/>
    <property type="match status" value="1"/>
</dbReference>
<feature type="transmembrane region" description="Helical" evidence="1">
    <location>
        <begin position="67"/>
        <end position="84"/>
    </location>
</feature>
<evidence type="ECO:0000256" key="1">
    <source>
        <dbReference type="SAM" id="Phobius"/>
    </source>
</evidence>
<dbReference type="InterPro" id="IPR023346">
    <property type="entry name" value="Lysozyme-like_dom_sf"/>
</dbReference>
<keyword evidence="3" id="KW-1185">Reference proteome</keyword>
<dbReference type="eggNOG" id="COG0741">
    <property type="taxonomic scope" value="Bacteria"/>
</dbReference>
<keyword evidence="1" id="KW-0812">Transmembrane</keyword>
<dbReference type="KEGG" id="rbi:RB2501_13979"/>
<proteinExistence type="predicted"/>
<keyword evidence="1" id="KW-1133">Transmembrane helix</keyword>
<sequence>MAVINFETAGTFSTSIKNPFSGATGLIQFMPATASSLGTSTTQLAAMSFTEQLDFVEKYYRPYKQRIRGFVDLYLATFFPAAIGKPDSWVLSAPGISASKIAEQNPVFAESGVVRVGKIKSVLLSKVPLAYAKYLVGQSSFFLSVLAVGGIVLWLASRRKPK</sequence>
<evidence type="ECO:0000313" key="3">
    <source>
        <dbReference type="Proteomes" id="UP000009049"/>
    </source>
</evidence>
<dbReference type="Proteomes" id="UP000009049">
    <property type="component" value="Chromosome"/>
</dbReference>
<dbReference type="EMBL" id="CP001712">
    <property type="protein sequence ID" value="EAR15442.1"/>
    <property type="molecule type" value="Genomic_DNA"/>
</dbReference>